<dbReference type="EMBL" id="KZ347325">
    <property type="protein sequence ID" value="PIO67958.1"/>
    <property type="molecule type" value="Genomic_DNA"/>
</dbReference>
<proteinExistence type="predicted"/>
<accession>A0A2G9UCI3</accession>
<evidence type="ECO:0000313" key="2">
    <source>
        <dbReference type="Proteomes" id="UP000230423"/>
    </source>
</evidence>
<protein>
    <submittedName>
        <fullName evidence="1">Uncharacterized protein</fullName>
    </submittedName>
</protein>
<dbReference type="AlphaFoldDB" id="A0A2G9UCI3"/>
<keyword evidence="2" id="KW-1185">Reference proteome</keyword>
<organism evidence="1 2">
    <name type="scientific">Teladorsagia circumcincta</name>
    <name type="common">Brown stomach worm</name>
    <name type="synonym">Ostertagia circumcincta</name>
    <dbReference type="NCBI Taxonomy" id="45464"/>
    <lineage>
        <taxon>Eukaryota</taxon>
        <taxon>Metazoa</taxon>
        <taxon>Ecdysozoa</taxon>
        <taxon>Nematoda</taxon>
        <taxon>Chromadorea</taxon>
        <taxon>Rhabditida</taxon>
        <taxon>Rhabditina</taxon>
        <taxon>Rhabditomorpha</taxon>
        <taxon>Strongyloidea</taxon>
        <taxon>Trichostrongylidae</taxon>
        <taxon>Teladorsagia</taxon>
    </lineage>
</organism>
<sequence length="169" mass="18718">ELDVDRTQSKFFVTVRETPVALRRSFITFPELLGHVRVVVHERACCSKYHPYGGREINSTSGGIGFILSPDFSKRVRSVTSYGHRFGTLNALISKDMRVTVLQVCAPTVDSEDEQNDDFHEQLAELMSSHKSSCVVVMGDLDAGIGSRTLGEVFVVSTLQRVAGKPDRD</sequence>
<name>A0A2G9UCI3_TELCI</name>
<gene>
    <name evidence="1" type="ORF">TELCIR_10275</name>
</gene>
<reference evidence="1 2" key="1">
    <citation type="submission" date="2015-09" db="EMBL/GenBank/DDBJ databases">
        <title>Draft genome of the parasitic nematode Teladorsagia circumcincta isolate WARC Sus (inbred).</title>
        <authorList>
            <person name="Mitreva M."/>
        </authorList>
    </citation>
    <scope>NUCLEOTIDE SEQUENCE [LARGE SCALE GENOMIC DNA]</scope>
    <source>
        <strain evidence="1 2">S</strain>
    </source>
</reference>
<dbReference type="Proteomes" id="UP000230423">
    <property type="component" value="Unassembled WGS sequence"/>
</dbReference>
<dbReference type="OrthoDB" id="410104at2759"/>
<evidence type="ECO:0000313" key="1">
    <source>
        <dbReference type="EMBL" id="PIO67958.1"/>
    </source>
</evidence>
<feature type="non-terminal residue" evidence="1">
    <location>
        <position position="1"/>
    </location>
</feature>